<dbReference type="EMBL" id="MN740678">
    <property type="protein sequence ID" value="QHS80368.1"/>
    <property type="molecule type" value="Genomic_DNA"/>
</dbReference>
<proteinExistence type="predicted"/>
<accession>A0A6C0AKQ0</accession>
<dbReference type="AlphaFoldDB" id="A0A6C0AKQ0"/>
<sequence length="401" mass="48315">MSTCFDYSTYLDIPKAILNKDYATEKGIVVRHFKHYGLYIIKYMKTQLCEDNIITLGKFRSVITDGEKILSSSPGKSCNFLKFIEDTNSEDCDIENFFEGTMINLFYHNNNWELATKGTIGGKNKFFQDSPYTFRYLFLDAFNKSLNPITNELWTLDELDKDCSYTFILQHPHNRIVVPFENPECCLIRKYKLDTWKVTEVLTPEYHNQIVPSVYDDKIQNALKLEEDFKNKIFKYDIKGFMLYNKVTGIRTKIRNPNYEYVAKLKGNNPKLQYSYYLLKQNNKINEYLYYYPHDKPLFDLYRKELYNYTNILWSNYHDCYIKHNKKLKEYPYEYRNHMYFLHQYYLNELKPYKKYNSLSSVINYINNLHPSRLMYSINYHHRDQKKDITKSLSPNFINKE</sequence>
<protein>
    <recommendedName>
        <fullName evidence="2">T4 RNA ligase 1-like N-terminal domain-containing protein</fullName>
    </recommendedName>
</protein>
<name>A0A6C0AKQ0_9ZZZZ</name>
<evidence type="ECO:0008006" key="2">
    <source>
        <dbReference type="Google" id="ProtNLM"/>
    </source>
</evidence>
<evidence type="ECO:0000313" key="1">
    <source>
        <dbReference type="EMBL" id="QHS80368.1"/>
    </source>
</evidence>
<organism evidence="1">
    <name type="scientific">viral metagenome</name>
    <dbReference type="NCBI Taxonomy" id="1070528"/>
    <lineage>
        <taxon>unclassified sequences</taxon>
        <taxon>metagenomes</taxon>
        <taxon>organismal metagenomes</taxon>
    </lineage>
</organism>
<reference evidence="1" key="1">
    <citation type="journal article" date="2020" name="Nature">
        <title>Giant virus diversity and host interactions through global metagenomics.</title>
        <authorList>
            <person name="Schulz F."/>
            <person name="Roux S."/>
            <person name="Paez-Espino D."/>
            <person name="Jungbluth S."/>
            <person name="Walsh D.A."/>
            <person name="Denef V.J."/>
            <person name="McMahon K.D."/>
            <person name="Konstantinidis K.T."/>
            <person name="Eloe-Fadrosh E.A."/>
            <person name="Kyrpides N.C."/>
            <person name="Woyke T."/>
        </authorList>
    </citation>
    <scope>NUCLEOTIDE SEQUENCE</scope>
    <source>
        <strain evidence="1">GVMAG-S-1039698-54</strain>
    </source>
</reference>